<dbReference type="AlphaFoldDB" id="A0A7Z2VHR0"/>
<dbReference type="EMBL" id="CP051680">
    <property type="protein sequence ID" value="QJD83232.1"/>
    <property type="molecule type" value="Genomic_DNA"/>
</dbReference>
<dbReference type="KEGG" id="cheb:HH215_08645"/>
<sequence>MTDKITIKQLSNADEAYLLDQEFTSKFPWYTSSDYFLRCLDENLIGKRITLLAYYEGVLAGCCHLLYVSSYPFFSDQNIPEINDLNVFPEFRRKKIASKIFDELEKIASKTSKSIGLGVGLYQDYGNAQIMYNKRGYILDGKGIIYNNIQVKPGNSVRVDDDLLIYLVKELGE</sequence>
<dbReference type="Pfam" id="PF00583">
    <property type="entry name" value="Acetyltransf_1"/>
    <property type="match status" value="1"/>
</dbReference>
<accession>A0A7Z2VHR0</accession>
<dbReference type="Gene3D" id="3.40.630.30">
    <property type="match status" value="1"/>
</dbReference>
<proteinExistence type="predicted"/>
<dbReference type="InterPro" id="IPR016181">
    <property type="entry name" value="Acyl_CoA_acyltransferase"/>
</dbReference>
<evidence type="ECO:0000313" key="2">
    <source>
        <dbReference type="EMBL" id="QJD83232.1"/>
    </source>
</evidence>
<dbReference type="Proteomes" id="UP000502248">
    <property type="component" value="Chromosome"/>
</dbReference>
<dbReference type="SUPFAM" id="SSF55729">
    <property type="entry name" value="Acyl-CoA N-acyltransferases (Nat)"/>
    <property type="match status" value="1"/>
</dbReference>
<keyword evidence="2" id="KW-0808">Transferase</keyword>
<feature type="domain" description="N-acetyltransferase" evidence="1">
    <location>
        <begin position="5"/>
        <end position="172"/>
    </location>
</feature>
<dbReference type="GO" id="GO:0016747">
    <property type="term" value="F:acyltransferase activity, transferring groups other than amino-acyl groups"/>
    <property type="evidence" value="ECO:0007669"/>
    <property type="project" value="InterPro"/>
</dbReference>
<gene>
    <name evidence="2" type="ORF">HH215_08645</name>
</gene>
<evidence type="ECO:0000313" key="3">
    <source>
        <dbReference type="Proteomes" id="UP000502248"/>
    </source>
</evidence>
<protein>
    <submittedName>
        <fullName evidence="2">GNAT family N-acetyltransferase</fullName>
    </submittedName>
</protein>
<organism evidence="2 3">
    <name type="scientific">Cohnella herbarum</name>
    <dbReference type="NCBI Taxonomy" id="2728023"/>
    <lineage>
        <taxon>Bacteria</taxon>
        <taxon>Bacillati</taxon>
        <taxon>Bacillota</taxon>
        <taxon>Bacilli</taxon>
        <taxon>Bacillales</taxon>
        <taxon>Paenibacillaceae</taxon>
        <taxon>Cohnella</taxon>
    </lineage>
</organism>
<keyword evidence="3" id="KW-1185">Reference proteome</keyword>
<dbReference type="InterPro" id="IPR000182">
    <property type="entry name" value="GNAT_dom"/>
</dbReference>
<evidence type="ECO:0000259" key="1">
    <source>
        <dbReference type="PROSITE" id="PS51186"/>
    </source>
</evidence>
<name>A0A7Z2VHR0_9BACL</name>
<reference evidence="2 3" key="1">
    <citation type="submission" date="2020-04" db="EMBL/GenBank/DDBJ databases">
        <title>Genome sequencing of novel species.</title>
        <authorList>
            <person name="Heo J."/>
            <person name="Kim S.-J."/>
            <person name="Kim J.-S."/>
            <person name="Hong S.-B."/>
            <person name="Kwon S.-W."/>
        </authorList>
    </citation>
    <scope>NUCLEOTIDE SEQUENCE [LARGE SCALE GENOMIC DNA]</scope>
    <source>
        <strain evidence="2 3">MFER-1</strain>
    </source>
</reference>
<dbReference type="CDD" id="cd04301">
    <property type="entry name" value="NAT_SF"/>
    <property type="match status" value="1"/>
</dbReference>
<dbReference type="PROSITE" id="PS51186">
    <property type="entry name" value="GNAT"/>
    <property type="match status" value="1"/>
</dbReference>
<dbReference type="RefSeq" id="WP_169279529.1">
    <property type="nucleotide sequence ID" value="NZ_CP051680.1"/>
</dbReference>